<gene>
    <name evidence="2" type="ORF">EHUX00137_LOCUS16943</name>
</gene>
<dbReference type="AlphaFoldDB" id="A0A7S3SA11"/>
<name>A0A7S3SA11_EMIHU</name>
<evidence type="ECO:0000313" key="2">
    <source>
        <dbReference type="EMBL" id="CAE0548607.1"/>
    </source>
</evidence>
<proteinExistence type="predicted"/>
<organism evidence="2">
    <name type="scientific">Emiliania huxleyi</name>
    <name type="common">Coccolithophore</name>
    <name type="synonym">Pontosphaera huxleyi</name>
    <dbReference type="NCBI Taxonomy" id="2903"/>
    <lineage>
        <taxon>Eukaryota</taxon>
        <taxon>Haptista</taxon>
        <taxon>Haptophyta</taxon>
        <taxon>Prymnesiophyceae</taxon>
        <taxon>Isochrysidales</taxon>
        <taxon>Noelaerhabdaceae</taxon>
        <taxon>Emiliania</taxon>
    </lineage>
</organism>
<sequence>MHEYSGLPGQAAHERGAPHDLVRDDAAPAVLVAAPHKLEDRLRRLHARHGEGEGSLVTHTHTHTHTHTAGSGEGEGRPLRISPPPVSPAEHVASQSDARPKVARGRACR</sequence>
<feature type="region of interest" description="Disordered" evidence="1">
    <location>
        <begin position="1"/>
        <end position="21"/>
    </location>
</feature>
<feature type="region of interest" description="Disordered" evidence="1">
    <location>
        <begin position="42"/>
        <end position="109"/>
    </location>
</feature>
<dbReference type="EMBL" id="HBIR01022202">
    <property type="protein sequence ID" value="CAE0548607.1"/>
    <property type="molecule type" value="Transcribed_RNA"/>
</dbReference>
<accession>A0A7S3SA11</accession>
<protein>
    <submittedName>
        <fullName evidence="2">Uncharacterized protein</fullName>
    </submittedName>
</protein>
<evidence type="ECO:0000256" key="1">
    <source>
        <dbReference type="SAM" id="MobiDB-lite"/>
    </source>
</evidence>
<feature type="compositionally biased region" description="Basic and acidic residues" evidence="1">
    <location>
        <begin position="12"/>
        <end position="21"/>
    </location>
</feature>
<reference evidence="2" key="1">
    <citation type="submission" date="2021-01" db="EMBL/GenBank/DDBJ databases">
        <authorList>
            <person name="Corre E."/>
            <person name="Pelletier E."/>
            <person name="Niang G."/>
            <person name="Scheremetjew M."/>
            <person name="Finn R."/>
            <person name="Kale V."/>
            <person name="Holt S."/>
            <person name="Cochrane G."/>
            <person name="Meng A."/>
            <person name="Brown T."/>
            <person name="Cohen L."/>
        </authorList>
    </citation>
    <scope>NUCLEOTIDE SEQUENCE</scope>
    <source>
        <strain evidence="2">379</strain>
    </source>
</reference>
<feature type="compositionally biased region" description="Basic and acidic residues" evidence="1">
    <location>
        <begin position="42"/>
        <end position="52"/>
    </location>
</feature>